<keyword evidence="8" id="KW-1185">Reference proteome</keyword>
<feature type="transmembrane region" description="Helical" evidence="6">
    <location>
        <begin position="424"/>
        <end position="445"/>
    </location>
</feature>
<dbReference type="Pfam" id="PF05978">
    <property type="entry name" value="UNC-93"/>
    <property type="match status" value="2"/>
</dbReference>
<accession>A0A4Y2QZR0</accession>
<evidence type="ECO:0000256" key="4">
    <source>
        <dbReference type="ARBA" id="ARBA00022989"/>
    </source>
</evidence>
<comment type="similarity">
    <text evidence="2">Belongs to the unc-93 family.</text>
</comment>
<feature type="transmembrane region" description="Helical" evidence="6">
    <location>
        <begin position="457"/>
        <end position="479"/>
    </location>
</feature>
<dbReference type="PANTHER" id="PTHR19444:SF13">
    <property type="entry name" value="PROTEIN UNC-93 HOMOLOG A"/>
    <property type="match status" value="1"/>
</dbReference>
<feature type="transmembrane region" description="Helical" evidence="6">
    <location>
        <begin position="394"/>
        <end position="412"/>
    </location>
</feature>
<dbReference type="InterPro" id="IPR010291">
    <property type="entry name" value="Ion_channel_UNC-93"/>
</dbReference>
<name>A0A4Y2QZR0_ARAVE</name>
<feature type="transmembrane region" description="Helical" evidence="6">
    <location>
        <begin position="80"/>
        <end position="98"/>
    </location>
</feature>
<dbReference type="Proteomes" id="UP000499080">
    <property type="component" value="Unassembled WGS sequence"/>
</dbReference>
<dbReference type="OrthoDB" id="78663at2759"/>
<dbReference type="EMBL" id="BGPR01015339">
    <property type="protein sequence ID" value="GBN68843.1"/>
    <property type="molecule type" value="Genomic_DNA"/>
</dbReference>
<evidence type="ECO:0000256" key="2">
    <source>
        <dbReference type="ARBA" id="ARBA00009172"/>
    </source>
</evidence>
<feature type="transmembrane region" description="Helical" evidence="6">
    <location>
        <begin position="15"/>
        <end position="36"/>
    </location>
</feature>
<dbReference type="PANTHER" id="PTHR19444">
    <property type="entry name" value="UNC-93 RELATED"/>
    <property type="match status" value="1"/>
</dbReference>
<proteinExistence type="inferred from homology"/>
<feature type="transmembrane region" description="Helical" evidence="6">
    <location>
        <begin position="544"/>
        <end position="565"/>
    </location>
</feature>
<feature type="transmembrane region" description="Helical" evidence="6">
    <location>
        <begin position="519"/>
        <end position="538"/>
    </location>
</feature>
<protein>
    <submittedName>
        <fullName evidence="7">UNC93-like protein</fullName>
    </submittedName>
</protein>
<dbReference type="Gene3D" id="1.20.1250.20">
    <property type="entry name" value="MFS general substrate transporter like domains"/>
    <property type="match status" value="1"/>
</dbReference>
<evidence type="ECO:0000313" key="8">
    <source>
        <dbReference type="Proteomes" id="UP000499080"/>
    </source>
</evidence>
<comment type="caution">
    <text evidence="7">The sequence shown here is derived from an EMBL/GenBank/DDBJ whole genome shotgun (WGS) entry which is preliminary data.</text>
</comment>
<dbReference type="AlphaFoldDB" id="A0A4Y2QZR0"/>
<feature type="transmembrane region" description="Helical" evidence="6">
    <location>
        <begin position="344"/>
        <end position="365"/>
    </location>
</feature>
<evidence type="ECO:0000256" key="1">
    <source>
        <dbReference type="ARBA" id="ARBA00004141"/>
    </source>
</evidence>
<feature type="transmembrane region" description="Helical" evidence="6">
    <location>
        <begin position="104"/>
        <end position="126"/>
    </location>
</feature>
<gene>
    <name evidence="7" type="primary">CG4928_21</name>
    <name evidence="7" type="ORF">AVEN_79868_1</name>
</gene>
<comment type="subcellular location">
    <subcellularLocation>
        <location evidence="1">Membrane</location>
        <topology evidence="1">Multi-pass membrane protein</topology>
    </subcellularLocation>
</comment>
<dbReference type="InterPro" id="IPR036259">
    <property type="entry name" value="MFS_trans_sf"/>
</dbReference>
<keyword evidence="4 6" id="KW-1133">Transmembrane helix</keyword>
<evidence type="ECO:0000313" key="7">
    <source>
        <dbReference type="EMBL" id="GBN68843.1"/>
    </source>
</evidence>
<dbReference type="SUPFAM" id="SSF103473">
    <property type="entry name" value="MFS general substrate transporter"/>
    <property type="match status" value="1"/>
</dbReference>
<keyword evidence="5 6" id="KW-0472">Membrane</keyword>
<dbReference type="GO" id="GO:0016020">
    <property type="term" value="C:membrane"/>
    <property type="evidence" value="ECO:0007669"/>
    <property type="project" value="UniProtKB-SubCell"/>
</dbReference>
<evidence type="ECO:0000256" key="3">
    <source>
        <dbReference type="ARBA" id="ARBA00022692"/>
    </source>
</evidence>
<evidence type="ECO:0000256" key="6">
    <source>
        <dbReference type="SAM" id="Phobius"/>
    </source>
</evidence>
<organism evidence="7 8">
    <name type="scientific">Araneus ventricosus</name>
    <name type="common">Orbweaver spider</name>
    <name type="synonym">Epeira ventricosa</name>
    <dbReference type="NCBI Taxonomy" id="182803"/>
    <lineage>
        <taxon>Eukaryota</taxon>
        <taxon>Metazoa</taxon>
        <taxon>Ecdysozoa</taxon>
        <taxon>Arthropoda</taxon>
        <taxon>Chelicerata</taxon>
        <taxon>Arachnida</taxon>
        <taxon>Araneae</taxon>
        <taxon>Araneomorphae</taxon>
        <taxon>Entelegynae</taxon>
        <taxon>Araneoidea</taxon>
        <taxon>Araneidae</taxon>
        <taxon>Araneus</taxon>
    </lineage>
</organism>
<keyword evidence="3 6" id="KW-0812">Transmembrane</keyword>
<feature type="transmembrane region" description="Helical" evidence="6">
    <location>
        <begin position="48"/>
        <end position="68"/>
    </location>
</feature>
<feature type="transmembrane region" description="Helical" evidence="6">
    <location>
        <begin position="485"/>
        <end position="507"/>
    </location>
</feature>
<sequence>MFRSFPSKRYSKLRIIKNVIVLSVGVHLLFTAYDGLTMLQSTMNREQGIGVISQAVVYICFCISAVLFPKYVIKKLGSKSTFAFSMLTSLPYVASNFYSHWALMIPTSIMIGLGAALLWGSQAIYLNDISLMYSELIMSARERTKSRDVGSTRNSLTLRESAKSRSTRSLSCDPNYFVIYSNDFNNVILQSCKSIDTKRYSIPITESPKASYNETDNTSQYIDSGVFQANEETTYGSFKSTENLSRNEKSLCSTRSVEPSTQQLKANNRRRVIESTTARFFGFHGVAYLSSHITSNLMTYYILQSEVPEGPKSNSSCICGADYCNVESACFEENIAEPSDQIRYILTAACVCIGIVSVLIVFLFLDPLEAEKEEVSFSADLLMATYKLAKRKELLLLIPFSFYIGMVQGFFTGDFNKSFVGCAWGTYHVGLVAVCYGAVCGVSSFSSGWLVKRLGRIPIFVTATVVNLGANVFLLSWSPTADEPLWFFIGAGLWGVFVGAIWSQLRAFYGVLFKADEEAAFAAFHVWYSLGFALSFGYSNYICTFVKIYILITICILGFAGYLSVEIMHLKNKVKN</sequence>
<dbReference type="InterPro" id="IPR051951">
    <property type="entry name" value="UNC-93_regulatory"/>
</dbReference>
<feature type="transmembrane region" description="Helical" evidence="6">
    <location>
        <begin position="280"/>
        <end position="303"/>
    </location>
</feature>
<reference evidence="7 8" key="1">
    <citation type="journal article" date="2019" name="Sci. Rep.">
        <title>Orb-weaving spider Araneus ventricosus genome elucidates the spidroin gene catalogue.</title>
        <authorList>
            <person name="Kono N."/>
            <person name="Nakamura H."/>
            <person name="Ohtoshi R."/>
            <person name="Moran D.A.P."/>
            <person name="Shinohara A."/>
            <person name="Yoshida Y."/>
            <person name="Fujiwara M."/>
            <person name="Mori M."/>
            <person name="Tomita M."/>
            <person name="Arakawa K."/>
        </authorList>
    </citation>
    <scope>NUCLEOTIDE SEQUENCE [LARGE SCALE GENOMIC DNA]</scope>
</reference>
<evidence type="ECO:0000256" key="5">
    <source>
        <dbReference type="ARBA" id="ARBA00023136"/>
    </source>
</evidence>